<protein>
    <submittedName>
        <fullName evidence="2">Uncharacterized protein</fullName>
    </submittedName>
</protein>
<evidence type="ECO:0000313" key="2">
    <source>
        <dbReference type="EnsemblProtists" id="PYU1_T014062"/>
    </source>
</evidence>
<evidence type="ECO:0000313" key="3">
    <source>
        <dbReference type="Proteomes" id="UP000019132"/>
    </source>
</evidence>
<dbReference type="Proteomes" id="UP000019132">
    <property type="component" value="Unassembled WGS sequence"/>
</dbReference>
<reference evidence="2" key="3">
    <citation type="submission" date="2015-02" db="UniProtKB">
        <authorList>
            <consortium name="EnsemblProtists"/>
        </authorList>
    </citation>
    <scope>IDENTIFICATION</scope>
    <source>
        <strain evidence="2">DAOM BR144</strain>
    </source>
</reference>
<keyword evidence="1" id="KW-0472">Membrane</keyword>
<keyword evidence="1" id="KW-0812">Transmembrane</keyword>
<reference evidence="3" key="1">
    <citation type="journal article" date="2010" name="Genome Biol.">
        <title>Genome sequence of the necrotrophic plant pathogen Pythium ultimum reveals original pathogenicity mechanisms and effector repertoire.</title>
        <authorList>
            <person name="Levesque C.A."/>
            <person name="Brouwer H."/>
            <person name="Cano L."/>
            <person name="Hamilton J.P."/>
            <person name="Holt C."/>
            <person name="Huitema E."/>
            <person name="Raffaele S."/>
            <person name="Robideau G.P."/>
            <person name="Thines M."/>
            <person name="Win J."/>
            <person name="Zerillo M.M."/>
            <person name="Beakes G.W."/>
            <person name="Boore J.L."/>
            <person name="Busam D."/>
            <person name="Dumas B."/>
            <person name="Ferriera S."/>
            <person name="Fuerstenberg S.I."/>
            <person name="Gachon C.M."/>
            <person name="Gaulin E."/>
            <person name="Govers F."/>
            <person name="Grenville-Briggs L."/>
            <person name="Horner N."/>
            <person name="Hostetler J."/>
            <person name="Jiang R.H."/>
            <person name="Johnson J."/>
            <person name="Krajaejun T."/>
            <person name="Lin H."/>
            <person name="Meijer H.J."/>
            <person name="Moore B."/>
            <person name="Morris P."/>
            <person name="Phuntmart V."/>
            <person name="Puiu D."/>
            <person name="Shetty J."/>
            <person name="Stajich J.E."/>
            <person name="Tripathy S."/>
            <person name="Wawra S."/>
            <person name="van West P."/>
            <person name="Whitty B.R."/>
            <person name="Coutinho P.M."/>
            <person name="Henrissat B."/>
            <person name="Martin F."/>
            <person name="Thomas P.D."/>
            <person name="Tyler B.M."/>
            <person name="De Vries R.P."/>
            <person name="Kamoun S."/>
            <person name="Yandell M."/>
            <person name="Tisserat N."/>
            <person name="Buell C.R."/>
        </authorList>
    </citation>
    <scope>NUCLEOTIDE SEQUENCE</scope>
    <source>
        <strain evidence="3">DAOM:BR144</strain>
    </source>
</reference>
<dbReference type="STRING" id="431595.K3XA13"/>
<dbReference type="AlphaFoldDB" id="K3XA13"/>
<reference evidence="3" key="2">
    <citation type="submission" date="2010-04" db="EMBL/GenBank/DDBJ databases">
        <authorList>
            <person name="Buell R."/>
            <person name="Hamilton J."/>
            <person name="Hostetler J."/>
        </authorList>
    </citation>
    <scope>NUCLEOTIDE SEQUENCE [LARGE SCALE GENOMIC DNA]</scope>
    <source>
        <strain evidence="3">DAOM:BR144</strain>
    </source>
</reference>
<feature type="transmembrane region" description="Helical" evidence="1">
    <location>
        <begin position="27"/>
        <end position="46"/>
    </location>
</feature>
<keyword evidence="3" id="KW-1185">Reference proteome</keyword>
<organism evidence="2 3">
    <name type="scientific">Globisporangium ultimum (strain ATCC 200006 / CBS 805.95 / DAOM BR144)</name>
    <name type="common">Pythium ultimum</name>
    <dbReference type="NCBI Taxonomy" id="431595"/>
    <lineage>
        <taxon>Eukaryota</taxon>
        <taxon>Sar</taxon>
        <taxon>Stramenopiles</taxon>
        <taxon>Oomycota</taxon>
        <taxon>Peronosporomycetes</taxon>
        <taxon>Pythiales</taxon>
        <taxon>Pythiaceae</taxon>
        <taxon>Globisporangium</taxon>
    </lineage>
</organism>
<dbReference type="EnsemblProtists" id="PYU1_T014062">
    <property type="protein sequence ID" value="PYU1_T014062"/>
    <property type="gene ID" value="PYU1_G014033"/>
</dbReference>
<evidence type="ECO:0000256" key="1">
    <source>
        <dbReference type="SAM" id="Phobius"/>
    </source>
</evidence>
<dbReference type="InParanoid" id="K3XA13"/>
<proteinExistence type="predicted"/>
<keyword evidence="1" id="KW-1133">Transmembrane helix</keyword>
<name>K3XA13_GLOUD</name>
<dbReference type="HOGENOM" id="CLU_2215233_0_0_1"/>
<accession>K3XA13</accession>
<dbReference type="EMBL" id="GL376616">
    <property type="status" value="NOT_ANNOTATED_CDS"/>
    <property type="molecule type" value="Genomic_DNA"/>
</dbReference>
<dbReference type="VEuPathDB" id="FungiDB:PYU1_G014033"/>
<sequence>MATTERTPLRPELQMADAARRQLWKRVAIVTGVLASVAFIGGWWAVSSTSSHHVSTMSPADVPAAAVIPPGIVADNITICNDTKNDAGYIKLPNKKDDHYFYWFFES</sequence>